<sequence length="199" mass="22797">MKIGALDGGTSYHYVALHQPPFNQYIDRTIYLPELAETSLDDLDVLIVTCRSHPEQLRRNADKLQAFLAQGKTLMIMGETEPQTWMPGIEQEAVPLNYWWWLEPDGEFDLEVANPDHSIWQYLSLADMTWHYHGLLNPPETATPLLVHKETGQAVLWVGDHFQGGSVLVTSLDPFFHHGSHFMPATTRFLHGFFQWLKA</sequence>
<dbReference type="InterPro" id="IPR029062">
    <property type="entry name" value="Class_I_gatase-like"/>
</dbReference>
<gene>
    <name evidence="1" type="ORF">EPV75_02620</name>
</gene>
<evidence type="ECO:0000313" key="2">
    <source>
        <dbReference type="Proteomes" id="UP000285478"/>
    </source>
</evidence>
<proteinExistence type="predicted"/>
<keyword evidence="2" id="KW-1185">Reference proteome</keyword>
<dbReference type="AlphaFoldDB" id="A0A451G562"/>
<name>A0A451G562_9GAMM</name>
<dbReference type="Proteomes" id="UP000285478">
    <property type="component" value="Chromosome"/>
</dbReference>
<dbReference type="Gene3D" id="3.40.50.880">
    <property type="match status" value="1"/>
</dbReference>
<accession>A0A451G562</accession>
<dbReference type="EMBL" id="CP035033">
    <property type="protein sequence ID" value="QAB14637.1"/>
    <property type="molecule type" value="Genomic_DNA"/>
</dbReference>
<protein>
    <submittedName>
        <fullName evidence="1">Uncharacterized protein</fullName>
    </submittedName>
</protein>
<organism evidence="1 2">
    <name type="scientific">Hydrogenovibrio thermophilus</name>
    <dbReference type="NCBI Taxonomy" id="265883"/>
    <lineage>
        <taxon>Bacteria</taxon>
        <taxon>Pseudomonadati</taxon>
        <taxon>Pseudomonadota</taxon>
        <taxon>Gammaproteobacteria</taxon>
        <taxon>Thiotrichales</taxon>
        <taxon>Piscirickettsiaceae</taxon>
        <taxon>Hydrogenovibrio</taxon>
    </lineage>
</organism>
<reference evidence="1 2" key="1">
    <citation type="journal article" date="2018" name="Environ. Microbiol.">
        <title>Genomes of ubiquitous marine and hypersaline Hydrogenovibrio, Thiomicrorhabdus and Thiomicrospira spp. encode a diversity of mechanisms to sustain chemolithoautotrophy in heterogeneous environments.</title>
        <authorList>
            <person name="Scott K.M."/>
            <person name="Williams J."/>
            <person name="Porter C.M.B."/>
            <person name="Russel S."/>
            <person name="Harmer T.L."/>
            <person name="Paul J.H."/>
            <person name="Antonen K.M."/>
            <person name="Bridges M.K."/>
            <person name="Camper G.J."/>
            <person name="Campla C.K."/>
            <person name="Casella L.G."/>
            <person name="Chase E."/>
            <person name="Conrad J.W."/>
            <person name="Cruz M.C."/>
            <person name="Dunlap D.S."/>
            <person name="Duran L."/>
            <person name="Fahsbender E.M."/>
            <person name="Goldsmith D.B."/>
            <person name="Keeley R.F."/>
            <person name="Kondoff M.R."/>
            <person name="Kussy B.I."/>
            <person name="Lane M.K."/>
            <person name="Lawler S."/>
            <person name="Leigh B.A."/>
            <person name="Lewis C."/>
            <person name="Lostal L.M."/>
            <person name="Marking D."/>
            <person name="Mancera P.A."/>
            <person name="McClenthan E.C."/>
            <person name="McIntyre E.A."/>
            <person name="Mine J.A."/>
            <person name="Modi S."/>
            <person name="Moore B.D."/>
            <person name="Morgan W.A."/>
            <person name="Nelson K.M."/>
            <person name="Nguyen K.N."/>
            <person name="Ogburn N."/>
            <person name="Parrino D.G."/>
            <person name="Pedapudi A.D."/>
            <person name="Pelham R.P."/>
            <person name="Preece A.M."/>
            <person name="Rampersad E.A."/>
            <person name="Richardson J.C."/>
            <person name="Rodgers C.M."/>
            <person name="Schaffer B.L."/>
            <person name="Sheridan N.E."/>
            <person name="Solone M.R."/>
            <person name="Staley Z.R."/>
            <person name="Tabuchi M."/>
            <person name="Waide R.J."/>
            <person name="Wanjugi P.W."/>
            <person name="Young S."/>
            <person name="Clum A."/>
            <person name="Daum C."/>
            <person name="Huntemann M."/>
            <person name="Ivanova N."/>
            <person name="Kyrpides N."/>
            <person name="Mikhailova N."/>
            <person name="Palaniappan K."/>
            <person name="Pillay M."/>
            <person name="Reddy T.B.K."/>
            <person name="Shapiro N."/>
            <person name="Stamatis D."/>
            <person name="Varghese N."/>
            <person name="Woyke T."/>
            <person name="Boden R."/>
            <person name="Freyermuth S.K."/>
            <person name="Kerfeld C.A."/>
        </authorList>
    </citation>
    <scope>NUCLEOTIDE SEQUENCE [LARGE SCALE GENOMIC DNA]</scope>
    <source>
        <strain evidence="1 2">JR-2</strain>
    </source>
</reference>
<dbReference type="RefSeq" id="WP_128384365.1">
    <property type="nucleotide sequence ID" value="NZ_CP035033.1"/>
</dbReference>
<evidence type="ECO:0000313" key="1">
    <source>
        <dbReference type="EMBL" id="QAB14637.1"/>
    </source>
</evidence>
<dbReference type="KEGG" id="htr:EPV75_02620"/>
<dbReference type="SUPFAM" id="SSF52317">
    <property type="entry name" value="Class I glutamine amidotransferase-like"/>
    <property type="match status" value="1"/>
</dbReference>